<reference evidence="1" key="1">
    <citation type="journal article" date="2014" name="Front. Microbiol.">
        <title>High frequency of phylogenetically diverse reductive dehalogenase-homologous genes in deep subseafloor sedimentary metagenomes.</title>
        <authorList>
            <person name="Kawai M."/>
            <person name="Futagami T."/>
            <person name="Toyoda A."/>
            <person name="Takaki Y."/>
            <person name="Nishi S."/>
            <person name="Hori S."/>
            <person name="Arai W."/>
            <person name="Tsubouchi T."/>
            <person name="Morono Y."/>
            <person name="Uchiyama I."/>
            <person name="Ito T."/>
            <person name="Fujiyama A."/>
            <person name="Inagaki F."/>
            <person name="Takami H."/>
        </authorList>
    </citation>
    <scope>NUCLEOTIDE SEQUENCE</scope>
    <source>
        <strain evidence="1">Expedition CK06-06</strain>
    </source>
</reference>
<sequence>MIKWMDAPGHKCVESNDMPAEWKMRLRQTATGTDGKSLQIEWKFTYKTKRANADATTTVASGCSGAKSGKYTVEFDSKTDELPKSKSKS</sequence>
<proteinExistence type="predicted"/>
<comment type="caution">
    <text evidence="1">The sequence shown here is derived from an EMBL/GenBank/DDBJ whole genome shotgun (WGS) entry which is preliminary data.</text>
</comment>
<name>X1PNE1_9ZZZZ</name>
<gene>
    <name evidence="1" type="ORF">S06H3_27170</name>
</gene>
<evidence type="ECO:0000313" key="1">
    <source>
        <dbReference type="EMBL" id="GAI32399.1"/>
    </source>
</evidence>
<dbReference type="EMBL" id="BARV01015745">
    <property type="protein sequence ID" value="GAI32399.1"/>
    <property type="molecule type" value="Genomic_DNA"/>
</dbReference>
<dbReference type="AlphaFoldDB" id="X1PNE1"/>
<accession>X1PNE1</accession>
<organism evidence="1">
    <name type="scientific">marine sediment metagenome</name>
    <dbReference type="NCBI Taxonomy" id="412755"/>
    <lineage>
        <taxon>unclassified sequences</taxon>
        <taxon>metagenomes</taxon>
        <taxon>ecological metagenomes</taxon>
    </lineage>
</organism>
<protein>
    <submittedName>
        <fullName evidence="1">Uncharacterized protein</fullName>
    </submittedName>
</protein>